<accession>A0A8S9TVS2</accession>
<dbReference type="InterPro" id="IPR045249">
    <property type="entry name" value="HARBI1-like"/>
</dbReference>
<evidence type="ECO:0000256" key="2">
    <source>
        <dbReference type="ARBA" id="ARBA00004123"/>
    </source>
</evidence>
<dbReference type="EMBL" id="JAACNO010002749">
    <property type="protein sequence ID" value="KAF4131087.1"/>
    <property type="molecule type" value="Genomic_DNA"/>
</dbReference>
<dbReference type="GO" id="GO:0016787">
    <property type="term" value="F:hydrolase activity"/>
    <property type="evidence" value="ECO:0007669"/>
    <property type="project" value="UniProtKB-KW"/>
</dbReference>
<evidence type="ECO:0000256" key="3">
    <source>
        <dbReference type="ARBA" id="ARBA00006958"/>
    </source>
</evidence>
<dbReference type="InterPro" id="IPR027806">
    <property type="entry name" value="HARBI1_dom"/>
</dbReference>
<sequence>MATRQQETNGVLCTLFLHLSEVEKETLGWRRLRSGSESMEEDDLVLVACAAVGHAVAFIAGDRAPFPRRSPSQFLTVTSLPFDTMLQSAAYASWFEDNMRCTKETFLRLGRFLQEHGIRFANAKVRQHSYEKKVAAALYFLGSSGGYREVDAAMGMSRSYVKEITDEVIHVLKLVACQVISFPRDRRRWNTIEDQFALRQGYPGVAGAIDGSLVEVERPDDFDGFYCRKSYPALNVQAIVTMDNYFLSVEVRPGSWSDRKCWQHSVIARNVFNIIPAGTHFVGDAGYALSPGLMVPYSDREEGGALTERQNKFNYFHSSTRMAVESTFGHWKGILQCTLNQDTPRDASDVIVATTVLHNLIISFRDAAAIPRYVEEDDDELIFDDTTCLSRQRDVAVAKRNAIANLLWP</sequence>
<dbReference type="PANTHER" id="PTHR22930">
    <property type="match status" value="1"/>
</dbReference>
<keyword evidence="7" id="KW-0539">Nucleus</keyword>
<comment type="cofactor">
    <cofactor evidence="1">
        <name>a divalent metal cation</name>
        <dbReference type="ChEBI" id="CHEBI:60240"/>
    </cofactor>
</comment>
<comment type="subcellular location">
    <subcellularLocation>
        <location evidence="2">Nucleus</location>
    </subcellularLocation>
</comment>
<protein>
    <submittedName>
        <fullName evidence="9">DDE superfamily endonuclease</fullName>
    </submittedName>
</protein>
<evidence type="ECO:0000256" key="4">
    <source>
        <dbReference type="ARBA" id="ARBA00022722"/>
    </source>
</evidence>
<comment type="caution">
    <text evidence="9">The sequence shown here is derived from an EMBL/GenBank/DDBJ whole genome shotgun (WGS) entry which is preliminary data.</text>
</comment>
<evidence type="ECO:0000259" key="8">
    <source>
        <dbReference type="Pfam" id="PF13359"/>
    </source>
</evidence>
<evidence type="ECO:0000313" key="10">
    <source>
        <dbReference type="Proteomes" id="UP000704712"/>
    </source>
</evidence>
<dbReference type="GO" id="GO:0005634">
    <property type="term" value="C:nucleus"/>
    <property type="evidence" value="ECO:0007669"/>
    <property type="project" value="UniProtKB-SubCell"/>
</dbReference>
<keyword evidence="9" id="KW-0255">Endonuclease</keyword>
<dbReference type="Proteomes" id="UP000704712">
    <property type="component" value="Unassembled WGS sequence"/>
</dbReference>
<dbReference type="Pfam" id="PF13359">
    <property type="entry name" value="DDE_Tnp_4"/>
    <property type="match status" value="1"/>
</dbReference>
<proteinExistence type="inferred from homology"/>
<keyword evidence="4" id="KW-0540">Nuclease</keyword>
<name>A0A8S9TVS2_PHYIN</name>
<reference evidence="9" key="1">
    <citation type="submission" date="2020-03" db="EMBL/GenBank/DDBJ databases">
        <title>Hybrid Assembly of Korean Phytophthora infestans isolates.</title>
        <authorList>
            <person name="Prokchorchik M."/>
            <person name="Lee Y."/>
            <person name="Seo J."/>
            <person name="Cho J.-H."/>
            <person name="Park Y.-E."/>
            <person name="Jang D.-C."/>
            <person name="Im J.-S."/>
            <person name="Choi J.-G."/>
            <person name="Park H.-J."/>
            <person name="Lee G.-B."/>
            <person name="Lee Y.-G."/>
            <person name="Hong S.-Y."/>
            <person name="Cho K."/>
            <person name="Sohn K.H."/>
        </authorList>
    </citation>
    <scope>NUCLEOTIDE SEQUENCE</scope>
    <source>
        <strain evidence="9">KR_2_A2</strain>
    </source>
</reference>
<gene>
    <name evidence="9" type="ORF">GN958_ATG19722</name>
</gene>
<comment type="similarity">
    <text evidence="3">Belongs to the HARBI1 family.</text>
</comment>
<keyword evidence="6" id="KW-0378">Hydrolase</keyword>
<feature type="domain" description="DDE Tnp4" evidence="8">
    <location>
        <begin position="209"/>
        <end position="359"/>
    </location>
</feature>
<dbReference type="AlphaFoldDB" id="A0A8S9TVS2"/>
<evidence type="ECO:0000256" key="7">
    <source>
        <dbReference type="ARBA" id="ARBA00023242"/>
    </source>
</evidence>
<keyword evidence="5" id="KW-0479">Metal-binding</keyword>
<dbReference type="GO" id="GO:0004519">
    <property type="term" value="F:endonuclease activity"/>
    <property type="evidence" value="ECO:0007669"/>
    <property type="project" value="UniProtKB-KW"/>
</dbReference>
<evidence type="ECO:0000256" key="1">
    <source>
        <dbReference type="ARBA" id="ARBA00001968"/>
    </source>
</evidence>
<organism evidence="9 10">
    <name type="scientific">Phytophthora infestans</name>
    <name type="common">Potato late blight agent</name>
    <name type="synonym">Botrytis infestans</name>
    <dbReference type="NCBI Taxonomy" id="4787"/>
    <lineage>
        <taxon>Eukaryota</taxon>
        <taxon>Sar</taxon>
        <taxon>Stramenopiles</taxon>
        <taxon>Oomycota</taxon>
        <taxon>Peronosporomycetes</taxon>
        <taxon>Peronosporales</taxon>
        <taxon>Peronosporaceae</taxon>
        <taxon>Phytophthora</taxon>
    </lineage>
</organism>
<dbReference type="GO" id="GO:0046872">
    <property type="term" value="F:metal ion binding"/>
    <property type="evidence" value="ECO:0007669"/>
    <property type="project" value="UniProtKB-KW"/>
</dbReference>
<evidence type="ECO:0000256" key="5">
    <source>
        <dbReference type="ARBA" id="ARBA00022723"/>
    </source>
</evidence>
<dbReference type="PANTHER" id="PTHR22930:SF85">
    <property type="entry name" value="GH03217P-RELATED"/>
    <property type="match status" value="1"/>
</dbReference>
<evidence type="ECO:0000256" key="6">
    <source>
        <dbReference type="ARBA" id="ARBA00022801"/>
    </source>
</evidence>
<evidence type="ECO:0000313" key="9">
    <source>
        <dbReference type="EMBL" id="KAF4131087.1"/>
    </source>
</evidence>